<feature type="domain" description="Protein kinase" evidence="5">
    <location>
        <begin position="1"/>
        <end position="149"/>
    </location>
</feature>
<accession>A0A7J6PYB0</accession>
<evidence type="ECO:0000313" key="6">
    <source>
        <dbReference type="EMBL" id="KAF4701204.1"/>
    </source>
</evidence>
<evidence type="ECO:0000256" key="4">
    <source>
        <dbReference type="ARBA" id="ARBA00022840"/>
    </source>
</evidence>
<dbReference type="Pfam" id="PF00069">
    <property type="entry name" value="Pkinase"/>
    <property type="match status" value="1"/>
</dbReference>
<evidence type="ECO:0000313" key="7">
    <source>
        <dbReference type="Proteomes" id="UP000553632"/>
    </source>
</evidence>
<dbReference type="SMART" id="SM00220">
    <property type="entry name" value="S_TKc"/>
    <property type="match status" value="1"/>
</dbReference>
<keyword evidence="1" id="KW-0808">Transferase</keyword>
<dbReference type="PANTHER" id="PTHR48016">
    <property type="entry name" value="MAP KINASE KINASE KINASE SSK2-RELATED-RELATED"/>
    <property type="match status" value="1"/>
</dbReference>
<sequence length="153" mass="17504">MDSSISTSGLLRKQSAEKRYEDPQFFFRSMKGTLRWMAPETLGGSDYSAKVDVWSVGCLLIEMVCGRDPWKEFDNEVGVSFCSVSGTLRPKIQAMHEIWTARDKTPIDYIPPDVWDLCSESCKDFMRKTVQRDPQARPTCAELLQHPFIKDNS</sequence>
<evidence type="ECO:0000256" key="3">
    <source>
        <dbReference type="ARBA" id="ARBA00022777"/>
    </source>
</evidence>
<dbReference type="SUPFAM" id="SSF56112">
    <property type="entry name" value="Protein kinase-like (PK-like)"/>
    <property type="match status" value="1"/>
</dbReference>
<dbReference type="InterPro" id="IPR011009">
    <property type="entry name" value="Kinase-like_dom_sf"/>
</dbReference>
<keyword evidence="2" id="KW-0547">Nucleotide-binding</keyword>
<name>A0A7J6PYB0_PEROL</name>
<protein>
    <recommendedName>
        <fullName evidence="5">Protein kinase domain-containing protein</fullName>
    </recommendedName>
</protein>
<dbReference type="InterPro" id="IPR000719">
    <property type="entry name" value="Prot_kinase_dom"/>
</dbReference>
<keyword evidence="3" id="KW-0418">Kinase</keyword>
<dbReference type="Proteomes" id="UP000553632">
    <property type="component" value="Unassembled WGS sequence"/>
</dbReference>
<dbReference type="PROSITE" id="PS50011">
    <property type="entry name" value="PROTEIN_KINASE_DOM"/>
    <property type="match status" value="1"/>
</dbReference>
<dbReference type="GO" id="GO:0004672">
    <property type="term" value="F:protein kinase activity"/>
    <property type="evidence" value="ECO:0007669"/>
    <property type="project" value="InterPro"/>
</dbReference>
<dbReference type="GO" id="GO:0005524">
    <property type="term" value="F:ATP binding"/>
    <property type="evidence" value="ECO:0007669"/>
    <property type="project" value="UniProtKB-KW"/>
</dbReference>
<evidence type="ECO:0000259" key="5">
    <source>
        <dbReference type="PROSITE" id="PS50011"/>
    </source>
</evidence>
<dbReference type="EMBL" id="JABANO010036800">
    <property type="protein sequence ID" value="KAF4701204.1"/>
    <property type="molecule type" value="Genomic_DNA"/>
</dbReference>
<dbReference type="AlphaFoldDB" id="A0A7J6PYB0"/>
<keyword evidence="7" id="KW-1185">Reference proteome</keyword>
<gene>
    <name evidence="6" type="ORF">FOZ63_028528</name>
</gene>
<reference evidence="6 7" key="1">
    <citation type="submission" date="2020-04" db="EMBL/GenBank/DDBJ databases">
        <title>Perkinsus olseni comparative genomics.</title>
        <authorList>
            <person name="Bogema D.R."/>
        </authorList>
    </citation>
    <scope>NUCLEOTIDE SEQUENCE [LARGE SCALE GENOMIC DNA]</scope>
    <source>
        <strain evidence="6 7">ATCC PRA-207</strain>
    </source>
</reference>
<evidence type="ECO:0000256" key="1">
    <source>
        <dbReference type="ARBA" id="ARBA00022679"/>
    </source>
</evidence>
<evidence type="ECO:0000256" key="2">
    <source>
        <dbReference type="ARBA" id="ARBA00022741"/>
    </source>
</evidence>
<dbReference type="Gene3D" id="1.10.510.10">
    <property type="entry name" value="Transferase(Phosphotransferase) domain 1"/>
    <property type="match status" value="1"/>
</dbReference>
<keyword evidence="4" id="KW-0067">ATP-binding</keyword>
<dbReference type="InterPro" id="IPR050538">
    <property type="entry name" value="MAP_kinase_kinase_kinase"/>
</dbReference>
<organism evidence="6 7">
    <name type="scientific">Perkinsus olseni</name>
    <name type="common">Perkinsus atlanticus</name>
    <dbReference type="NCBI Taxonomy" id="32597"/>
    <lineage>
        <taxon>Eukaryota</taxon>
        <taxon>Sar</taxon>
        <taxon>Alveolata</taxon>
        <taxon>Perkinsozoa</taxon>
        <taxon>Perkinsea</taxon>
        <taxon>Perkinsida</taxon>
        <taxon>Perkinsidae</taxon>
        <taxon>Perkinsus</taxon>
    </lineage>
</organism>
<comment type="caution">
    <text evidence="6">The sequence shown here is derived from an EMBL/GenBank/DDBJ whole genome shotgun (WGS) entry which is preliminary data.</text>
</comment>
<proteinExistence type="predicted"/>